<dbReference type="PATRIC" id="fig|199198.5.peg.2030"/>
<gene>
    <name evidence="5" type="ORF">ALO91_100025</name>
</gene>
<dbReference type="Pfam" id="PF04264">
    <property type="entry name" value="YceI"/>
    <property type="match status" value="1"/>
</dbReference>
<evidence type="ECO:0000313" key="6">
    <source>
        <dbReference type="Proteomes" id="UP000050297"/>
    </source>
</evidence>
<dbReference type="Gene3D" id="2.40.128.110">
    <property type="entry name" value="Lipid/polyisoprenoid-binding, YceI-like"/>
    <property type="match status" value="1"/>
</dbReference>
<dbReference type="PANTHER" id="PTHR34406:SF1">
    <property type="entry name" value="PROTEIN YCEI"/>
    <property type="match status" value="1"/>
</dbReference>
<feature type="signal peptide" evidence="3">
    <location>
        <begin position="1"/>
        <end position="32"/>
    </location>
</feature>
<comment type="subcellular location">
    <subcellularLocation>
        <location evidence="3">Periplasm</location>
    </subcellularLocation>
</comment>
<dbReference type="GO" id="GO:0042597">
    <property type="term" value="C:periplasmic space"/>
    <property type="evidence" value="ECO:0007669"/>
    <property type="project" value="UniProtKB-SubCell"/>
</dbReference>
<feature type="domain" description="Lipid/polyisoprenoid-binding YceI-like" evidence="4">
    <location>
        <begin position="34"/>
        <end position="198"/>
    </location>
</feature>
<dbReference type="AlphaFoldDB" id="A0A0P9HCZ4"/>
<feature type="chain" id="PRO_5008993310" description="UPF0312 protein ALO91_100025" evidence="3">
    <location>
        <begin position="33"/>
        <end position="201"/>
    </location>
</feature>
<sequence precursor="true">MFNQNGNKRMLKKSLAALALGTALLSAGQAMAADYVIDKEGQHAFVDFKISHLGYSFIHGTFKDWDGTFSFDAAKPEASKINVELKTASLFTNHAERDKHISSKDFLDVAKYPEAKFVSTAVKSTGEKTADVTGDLTLHGVTKPIVIKATFNGEGKDPWGGYRAGFNGTSTLNLNDFGIKGPGPTSQALDLDISFEGVQKK</sequence>
<evidence type="ECO:0000313" key="5">
    <source>
        <dbReference type="EMBL" id="KPW09699.1"/>
    </source>
</evidence>
<dbReference type="NCBIfam" id="NF002994">
    <property type="entry name" value="PRK03757.1"/>
    <property type="match status" value="1"/>
</dbReference>
<dbReference type="PANTHER" id="PTHR34406">
    <property type="entry name" value="PROTEIN YCEI"/>
    <property type="match status" value="1"/>
</dbReference>
<evidence type="ECO:0000256" key="3">
    <source>
        <dbReference type="HAMAP-Rule" id="MF_00780"/>
    </source>
</evidence>
<dbReference type="Proteomes" id="UP000050297">
    <property type="component" value="Unassembled WGS sequence"/>
</dbReference>
<accession>A0A0P9HCZ4</accession>
<dbReference type="InterPro" id="IPR036761">
    <property type="entry name" value="TTHA0802/YceI-like_sf"/>
</dbReference>
<comment type="caution">
    <text evidence="5">The sequence shown here is derived from an EMBL/GenBank/DDBJ whole genome shotgun (WGS) entry which is preliminary data.</text>
</comment>
<evidence type="ECO:0000259" key="4">
    <source>
        <dbReference type="SMART" id="SM00867"/>
    </source>
</evidence>
<dbReference type="SMART" id="SM00867">
    <property type="entry name" value="YceI"/>
    <property type="match status" value="1"/>
</dbReference>
<dbReference type="SUPFAM" id="SSF101874">
    <property type="entry name" value="YceI-like"/>
    <property type="match status" value="1"/>
</dbReference>
<dbReference type="HAMAP" id="MF_00780">
    <property type="entry name" value="UPF0312"/>
    <property type="match status" value="1"/>
</dbReference>
<reference evidence="5 6" key="1">
    <citation type="submission" date="2015-09" db="EMBL/GenBank/DDBJ databases">
        <title>Genome announcement of multiple Pseudomonas syringae strains.</title>
        <authorList>
            <person name="Thakur S."/>
            <person name="Wang P.W."/>
            <person name="Gong Y."/>
            <person name="Weir B.S."/>
            <person name="Guttman D.S."/>
        </authorList>
    </citation>
    <scope>NUCLEOTIDE SEQUENCE [LARGE SCALE GENOMIC DNA]</scope>
    <source>
        <strain evidence="5 6">ICMP2802</strain>
    </source>
</reference>
<dbReference type="InterPro" id="IPR007372">
    <property type="entry name" value="Lipid/polyisoprenoid-bd_YceI"/>
</dbReference>
<dbReference type="InterPro" id="IPR023480">
    <property type="entry name" value="UPF0312/YceI"/>
</dbReference>
<protein>
    <recommendedName>
        <fullName evidence="3">UPF0312 protein ALO91_100025</fullName>
    </recommendedName>
</protein>
<keyword evidence="1 3" id="KW-0732">Signal</keyword>
<comment type="similarity">
    <text evidence="3">Belongs to the UPF0312 family. Type 1 subfamily.</text>
</comment>
<evidence type="ECO:0000256" key="2">
    <source>
        <dbReference type="ARBA" id="ARBA00022764"/>
    </source>
</evidence>
<evidence type="ECO:0000256" key="1">
    <source>
        <dbReference type="ARBA" id="ARBA00022729"/>
    </source>
</evidence>
<name>A0A0P9HCZ4_PSESX</name>
<keyword evidence="2 3" id="KW-0574">Periplasm</keyword>
<organism evidence="5 6">
    <name type="scientific">Pseudomonas syringae pv. aceris</name>
    <dbReference type="NCBI Taxonomy" id="199198"/>
    <lineage>
        <taxon>Bacteria</taxon>
        <taxon>Pseudomonadati</taxon>
        <taxon>Pseudomonadota</taxon>
        <taxon>Gammaproteobacteria</taxon>
        <taxon>Pseudomonadales</taxon>
        <taxon>Pseudomonadaceae</taxon>
        <taxon>Pseudomonas</taxon>
        <taxon>Pseudomonas syringae</taxon>
    </lineage>
</organism>
<proteinExistence type="inferred from homology"/>
<dbReference type="EMBL" id="LJPM01000576">
    <property type="protein sequence ID" value="KPW09699.1"/>
    <property type="molecule type" value="Genomic_DNA"/>
</dbReference>